<dbReference type="InParanoid" id="F6PS49"/>
<dbReference type="HOGENOM" id="CLU_1153882_0_0_1"/>
<accession>F6PS49</accession>
<name>F6PS49_CIOIN</name>
<keyword evidence="1" id="KW-0227">DNA damage</keyword>
<dbReference type="EMBL" id="EAAA01000330">
    <property type="status" value="NOT_ANNOTATED_CDS"/>
    <property type="molecule type" value="Genomic_DNA"/>
</dbReference>
<dbReference type="PANTHER" id="PTHR13235:SF2">
    <property type="entry name" value="SINGLE-STRAND SELECTIVE MONOFUNCTIONAL URACIL DNA GLYCOSYLASE"/>
    <property type="match status" value="1"/>
</dbReference>
<dbReference type="PANTHER" id="PTHR13235">
    <property type="entry name" value="SINGLE-STRAND SELECTIVE MONOFUNCTIONAL URACIL DNA GLYCOSYLASE"/>
    <property type="match status" value="1"/>
</dbReference>
<sequence>MENMDVYFQHVMKQRQQQHQQECDGSTTFGNIDFSPFSHLSTQTAGHQPGIVNLKQTLVNNAISQDYFQDDQWKERQAVNVMQGQLVYNNNNNTQQHAIIANQQQTSPNYNMVATQGTATPFTVQPSTIMSQDTLLQPKVEPMDQVLVQHTPPPPFTIQESVVINQHQELDSQQEQVMSGSEYGDENFNSQIVLAFLWIEAKLCAKLKYLSFCERVAYVYNPLEYASDPHAHYVSKYCGTK</sequence>
<evidence type="ECO:0000313" key="6">
    <source>
        <dbReference type="Proteomes" id="UP000008144"/>
    </source>
</evidence>
<reference evidence="6" key="1">
    <citation type="journal article" date="2002" name="Science">
        <title>The draft genome of Ciona intestinalis: insights into chordate and vertebrate origins.</title>
        <authorList>
            <person name="Dehal P."/>
            <person name="Satou Y."/>
            <person name="Campbell R.K."/>
            <person name="Chapman J."/>
            <person name="Degnan B."/>
            <person name="De Tomaso A."/>
            <person name="Davidson B."/>
            <person name="Di Gregorio A."/>
            <person name="Gelpke M."/>
            <person name="Goodstein D.M."/>
            <person name="Harafuji N."/>
            <person name="Hastings K.E."/>
            <person name="Ho I."/>
            <person name="Hotta K."/>
            <person name="Huang W."/>
            <person name="Kawashima T."/>
            <person name="Lemaire P."/>
            <person name="Martinez D."/>
            <person name="Meinertzhagen I.A."/>
            <person name="Necula S."/>
            <person name="Nonaka M."/>
            <person name="Putnam N."/>
            <person name="Rash S."/>
            <person name="Saiga H."/>
            <person name="Satake M."/>
            <person name="Terry A."/>
            <person name="Yamada L."/>
            <person name="Wang H.G."/>
            <person name="Awazu S."/>
            <person name="Azumi K."/>
            <person name="Boore J."/>
            <person name="Branno M."/>
            <person name="Chin-Bow S."/>
            <person name="DeSantis R."/>
            <person name="Doyle S."/>
            <person name="Francino P."/>
            <person name="Keys D.N."/>
            <person name="Haga S."/>
            <person name="Hayashi H."/>
            <person name="Hino K."/>
            <person name="Imai K.S."/>
            <person name="Inaba K."/>
            <person name="Kano S."/>
            <person name="Kobayashi K."/>
            <person name="Kobayashi M."/>
            <person name="Lee B.I."/>
            <person name="Makabe K.W."/>
            <person name="Manohar C."/>
            <person name="Matassi G."/>
            <person name="Medina M."/>
            <person name="Mochizuki Y."/>
            <person name="Mount S."/>
            <person name="Morishita T."/>
            <person name="Miura S."/>
            <person name="Nakayama A."/>
            <person name="Nishizaka S."/>
            <person name="Nomoto H."/>
            <person name="Ohta F."/>
            <person name="Oishi K."/>
            <person name="Rigoutsos I."/>
            <person name="Sano M."/>
            <person name="Sasaki A."/>
            <person name="Sasakura Y."/>
            <person name="Shoguchi E."/>
            <person name="Shin-i T."/>
            <person name="Spagnuolo A."/>
            <person name="Stainier D."/>
            <person name="Suzuki M.M."/>
            <person name="Tassy O."/>
            <person name="Takatori N."/>
            <person name="Tokuoka M."/>
            <person name="Yagi K."/>
            <person name="Yoshizaki F."/>
            <person name="Wada S."/>
            <person name="Zhang C."/>
            <person name="Hyatt P.D."/>
            <person name="Larimer F."/>
            <person name="Detter C."/>
            <person name="Doggett N."/>
            <person name="Glavina T."/>
            <person name="Hawkins T."/>
            <person name="Richardson P."/>
            <person name="Lucas S."/>
            <person name="Kohara Y."/>
            <person name="Levine M."/>
            <person name="Satoh N."/>
            <person name="Rokhsar D.S."/>
        </authorList>
    </citation>
    <scope>NUCLEOTIDE SEQUENCE [LARGE SCALE GENOMIC DNA]</scope>
</reference>
<dbReference type="Proteomes" id="UP000008144">
    <property type="component" value="Chromosome 1"/>
</dbReference>
<evidence type="ECO:0000256" key="2">
    <source>
        <dbReference type="ARBA" id="ARBA00022801"/>
    </source>
</evidence>
<dbReference type="Gene3D" id="3.40.470.10">
    <property type="entry name" value="Uracil-DNA glycosylase-like domain"/>
    <property type="match status" value="1"/>
</dbReference>
<reference evidence="5" key="4">
    <citation type="submission" date="2025-09" db="UniProtKB">
        <authorList>
            <consortium name="Ensembl"/>
        </authorList>
    </citation>
    <scope>IDENTIFICATION</scope>
</reference>
<protein>
    <submittedName>
        <fullName evidence="5">Uncharacterized protein</fullName>
    </submittedName>
</protein>
<dbReference type="Ensembl" id="ENSCINT00000009814.3">
    <property type="protein sequence ID" value="ENSCINP00000009814.3"/>
    <property type="gene ID" value="ENSCING00000004743.3"/>
</dbReference>
<dbReference type="InterPro" id="IPR039134">
    <property type="entry name" value="SMUG1"/>
</dbReference>
<organism evidence="5 6">
    <name type="scientific">Ciona intestinalis</name>
    <name type="common">Transparent sea squirt</name>
    <name type="synonym">Ascidia intestinalis</name>
    <dbReference type="NCBI Taxonomy" id="7719"/>
    <lineage>
        <taxon>Eukaryota</taxon>
        <taxon>Metazoa</taxon>
        <taxon>Chordata</taxon>
        <taxon>Tunicata</taxon>
        <taxon>Ascidiacea</taxon>
        <taxon>Phlebobranchia</taxon>
        <taxon>Cionidae</taxon>
        <taxon>Ciona</taxon>
    </lineage>
</organism>
<keyword evidence="3" id="KW-0238">DNA-binding</keyword>
<dbReference type="GO" id="GO:0017065">
    <property type="term" value="F:single-strand selective uracil DNA N-glycosylase activity"/>
    <property type="evidence" value="ECO:0007669"/>
    <property type="project" value="InterPro"/>
</dbReference>
<keyword evidence="4" id="KW-0234">DNA repair</keyword>
<evidence type="ECO:0000256" key="1">
    <source>
        <dbReference type="ARBA" id="ARBA00022763"/>
    </source>
</evidence>
<dbReference type="GO" id="GO:0003677">
    <property type="term" value="F:DNA binding"/>
    <property type="evidence" value="ECO:0007669"/>
    <property type="project" value="UniProtKB-KW"/>
</dbReference>
<evidence type="ECO:0000256" key="4">
    <source>
        <dbReference type="ARBA" id="ARBA00023204"/>
    </source>
</evidence>
<keyword evidence="2" id="KW-0378">Hydrolase</keyword>
<dbReference type="GO" id="GO:0006284">
    <property type="term" value="P:base-excision repair"/>
    <property type="evidence" value="ECO:0007669"/>
    <property type="project" value="InterPro"/>
</dbReference>
<reference evidence="5" key="3">
    <citation type="submission" date="2025-08" db="UniProtKB">
        <authorList>
            <consortium name="Ensembl"/>
        </authorList>
    </citation>
    <scope>IDENTIFICATION</scope>
</reference>
<dbReference type="InterPro" id="IPR036895">
    <property type="entry name" value="Uracil-DNA_glycosylase-like_sf"/>
</dbReference>
<keyword evidence="6" id="KW-1185">Reference proteome</keyword>
<proteinExistence type="predicted"/>
<evidence type="ECO:0000256" key="3">
    <source>
        <dbReference type="ARBA" id="ARBA00023125"/>
    </source>
</evidence>
<dbReference type="GeneTree" id="ENSGT00390000004897"/>
<reference evidence="5" key="2">
    <citation type="journal article" date="2008" name="Genome Biol.">
        <title>Improved genome assembly and evidence-based global gene model set for the chordate Ciona intestinalis: new insight into intron and operon populations.</title>
        <authorList>
            <person name="Satou Y."/>
            <person name="Mineta K."/>
            <person name="Ogasawara M."/>
            <person name="Sasakura Y."/>
            <person name="Shoguchi E."/>
            <person name="Ueno K."/>
            <person name="Yamada L."/>
            <person name="Matsumoto J."/>
            <person name="Wasserscheid J."/>
            <person name="Dewar K."/>
            <person name="Wiley G.B."/>
            <person name="Macmil S.L."/>
            <person name="Roe B.A."/>
            <person name="Zeller R.W."/>
            <person name="Hastings K.E."/>
            <person name="Lemaire P."/>
            <person name="Lindquist E."/>
            <person name="Endo T."/>
            <person name="Hotta K."/>
            <person name="Inaba K."/>
        </authorList>
    </citation>
    <scope>NUCLEOTIDE SEQUENCE [LARGE SCALE GENOMIC DNA]</scope>
    <source>
        <strain evidence="5">wild type</strain>
    </source>
</reference>
<evidence type="ECO:0000313" key="5">
    <source>
        <dbReference type="Ensembl" id="ENSCINP00000009814.3"/>
    </source>
</evidence>
<dbReference type="AlphaFoldDB" id="F6PS49"/>